<dbReference type="GO" id="GO:0055085">
    <property type="term" value="P:transmembrane transport"/>
    <property type="evidence" value="ECO:0007669"/>
    <property type="project" value="InterPro"/>
</dbReference>
<gene>
    <name evidence="7" type="ORF">FDP22_18855</name>
</gene>
<dbReference type="Proteomes" id="UP000305888">
    <property type="component" value="Plasmid pD4M1A"/>
</dbReference>
<dbReference type="OrthoDB" id="8673861at2"/>
<dbReference type="NCBIfam" id="TIGR00787">
    <property type="entry name" value="dctP"/>
    <property type="match status" value="1"/>
</dbReference>
<feature type="chain" id="PRO_5023078449" evidence="6">
    <location>
        <begin position="29"/>
        <end position="334"/>
    </location>
</feature>
<dbReference type="InterPro" id="IPR004682">
    <property type="entry name" value="TRAP_DctP"/>
</dbReference>
<keyword evidence="4 6" id="KW-0732">Signal</keyword>
<reference evidence="7 8" key="1">
    <citation type="submission" date="2019-06" db="EMBL/GenBank/DDBJ databases">
        <title>Genome sequence of Rhodobacteraceae bacterium D4M1.</title>
        <authorList>
            <person name="Cao J."/>
        </authorList>
    </citation>
    <scope>NUCLEOTIDE SEQUENCE [LARGE SCALE GENOMIC DNA]</scope>
    <source>
        <strain evidence="7 8">D4M1</strain>
        <plasmid evidence="8">pd4m1a</plasmid>
    </source>
</reference>
<keyword evidence="3" id="KW-0813">Transport</keyword>
<protein>
    <submittedName>
        <fullName evidence="7">TRAP transporter substrate-binding protein</fullName>
    </submittedName>
</protein>
<comment type="similarity">
    <text evidence="2">Belongs to the bacterial solute-binding protein 7 family.</text>
</comment>
<evidence type="ECO:0000256" key="1">
    <source>
        <dbReference type="ARBA" id="ARBA00004418"/>
    </source>
</evidence>
<evidence type="ECO:0000256" key="6">
    <source>
        <dbReference type="SAM" id="SignalP"/>
    </source>
</evidence>
<accession>A0A5B8FJ19</accession>
<dbReference type="Gene3D" id="3.40.190.170">
    <property type="entry name" value="Bacterial extracellular solute-binding protein, family 7"/>
    <property type="match status" value="1"/>
</dbReference>
<keyword evidence="5" id="KW-0574">Periplasm</keyword>
<evidence type="ECO:0000256" key="3">
    <source>
        <dbReference type="ARBA" id="ARBA00022448"/>
    </source>
</evidence>
<organism evidence="7 8">
    <name type="scientific">Paroceanicella profunda</name>
    <dbReference type="NCBI Taxonomy" id="2579971"/>
    <lineage>
        <taxon>Bacteria</taxon>
        <taxon>Pseudomonadati</taxon>
        <taxon>Pseudomonadota</taxon>
        <taxon>Alphaproteobacteria</taxon>
        <taxon>Rhodobacterales</taxon>
        <taxon>Paracoccaceae</taxon>
        <taxon>Paroceanicella</taxon>
    </lineage>
</organism>
<name>A0A5B8FJ19_9RHOB</name>
<dbReference type="Pfam" id="PF03480">
    <property type="entry name" value="DctP"/>
    <property type="match status" value="1"/>
</dbReference>
<evidence type="ECO:0000256" key="2">
    <source>
        <dbReference type="ARBA" id="ARBA00009023"/>
    </source>
</evidence>
<dbReference type="PANTHER" id="PTHR33376">
    <property type="match status" value="1"/>
</dbReference>
<dbReference type="NCBIfam" id="NF037995">
    <property type="entry name" value="TRAP_S1"/>
    <property type="match status" value="1"/>
</dbReference>
<dbReference type="InterPro" id="IPR006311">
    <property type="entry name" value="TAT_signal"/>
</dbReference>
<dbReference type="KEGG" id="ppru:FDP22_18855"/>
<dbReference type="PANTHER" id="PTHR33376:SF4">
    <property type="entry name" value="SIALIC ACID-BINDING PERIPLASMIC PROTEIN SIAP"/>
    <property type="match status" value="1"/>
</dbReference>
<proteinExistence type="inferred from homology"/>
<evidence type="ECO:0000256" key="5">
    <source>
        <dbReference type="ARBA" id="ARBA00022764"/>
    </source>
</evidence>
<dbReference type="InterPro" id="IPR038404">
    <property type="entry name" value="TRAP_DctP_sf"/>
</dbReference>
<dbReference type="PIRSF" id="PIRSF006470">
    <property type="entry name" value="DctB"/>
    <property type="match status" value="1"/>
</dbReference>
<dbReference type="InterPro" id="IPR018389">
    <property type="entry name" value="DctP_fam"/>
</dbReference>
<evidence type="ECO:0000256" key="4">
    <source>
        <dbReference type="ARBA" id="ARBA00022729"/>
    </source>
</evidence>
<comment type="subcellular location">
    <subcellularLocation>
        <location evidence="1">Periplasm</location>
    </subcellularLocation>
</comment>
<dbReference type="EMBL" id="CP040819">
    <property type="protein sequence ID" value="QDL93937.1"/>
    <property type="molecule type" value="Genomic_DNA"/>
</dbReference>
<sequence>MSFSLTRRALLGAGFAAALAGLGAGASAQTVLRYGHNNSPDSVVGQQADWLAGEIAKNTGGSVEVEVYPASQLGKLQELAEAVSLGTVALSHNTAGAYSTLYEPLGALDTPYLYRDVDHLMKVMDVDGPVMSGLNEGLIASAGVRVLYAFYFGARQLTANEAFHAPAELAGKKIRAVPFPIYLTAVEGLGAAPVPVDWSEVPTALATGVVAGQENPVNIILSNKLYDVQSTLMLTGHIASAELVVINEDVWQGLTEEEREGIRAAARTVRDRATAAVRDKEAEQIEELKSLGMTVIGPEEGLDLDAFRTSVKALVHERFDEKYGDLYAKIDAVK</sequence>
<dbReference type="CDD" id="cd13603">
    <property type="entry name" value="PBP2_TRAP_Siap_TeaA_like"/>
    <property type="match status" value="1"/>
</dbReference>
<evidence type="ECO:0000313" key="8">
    <source>
        <dbReference type="Proteomes" id="UP000305888"/>
    </source>
</evidence>
<dbReference type="PROSITE" id="PS51318">
    <property type="entry name" value="TAT"/>
    <property type="match status" value="1"/>
</dbReference>
<dbReference type="RefSeq" id="WP_138573711.1">
    <property type="nucleotide sequence ID" value="NZ_CP040819.1"/>
</dbReference>
<evidence type="ECO:0000313" key="7">
    <source>
        <dbReference type="EMBL" id="QDL93937.1"/>
    </source>
</evidence>
<feature type="signal peptide" evidence="6">
    <location>
        <begin position="1"/>
        <end position="28"/>
    </location>
</feature>
<dbReference type="AlphaFoldDB" id="A0A5B8FJ19"/>
<dbReference type="GO" id="GO:0030288">
    <property type="term" value="C:outer membrane-bounded periplasmic space"/>
    <property type="evidence" value="ECO:0007669"/>
    <property type="project" value="InterPro"/>
</dbReference>
<keyword evidence="7" id="KW-0614">Plasmid</keyword>
<geneLocation type="plasmid" evidence="8">
    <name>pd4m1a</name>
</geneLocation>
<keyword evidence="8" id="KW-1185">Reference proteome</keyword>